<proteinExistence type="predicted"/>
<keyword evidence="4" id="KW-1185">Reference proteome</keyword>
<dbReference type="EMBL" id="QWDN01000017">
    <property type="protein sequence ID" value="TEB41720.1"/>
    <property type="molecule type" value="Genomic_DNA"/>
</dbReference>
<evidence type="ECO:0000313" key="5">
    <source>
        <dbReference type="Proteomes" id="UP000298340"/>
    </source>
</evidence>
<evidence type="ECO:0000313" key="3">
    <source>
        <dbReference type="EMBL" id="TEB41720.1"/>
    </source>
</evidence>
<accession>A0A4Y7U5K2</accession>
<dbReference type="EMBL" id="SLWA01000018">
    <property type="protein sequence ID" value="TCN50007.1"/>
    <property type="molecule type" value="Genomic_DNA"/>
</dbReference>
<evidence type="ECO:0000259" key="1">
    <source>
        <dbReference type="Pfam" id="PF13175"/>
    </source>
</evidence>
<dbReference type="PANTHER" id="PTHR43581:SF4">
    <property type="entry name" value="ATP_GTP PHOSPHATASE"/>
    <property type="match status" value="1"/>
</dbReference>
<dbReference type="PANTHER" id="PTHR43581">
    <property type="entry name" value="ATP/GTP PHOSPHATASE"/>
    <property type="match status" value="1"/>
</dbReference>
<dbReference type="Proteomes" id="UP000295270">
    <property type="component" value="Unassembled WGS sequence"/>
</dbReference>
<dbReference type="AlphaFoldDB" id="A0A4Y7U5K2"/>
<protein>
    <submittedName>
        <fullName evidence="2">AbiEii toxin of type IV toxin-antitoxin system</fullName>
    </submittedName>
</protein>
<dbReference type="Pfam" id="PF13175">
    <property type="entry name" value="AAA_15"/>
    <property type="match status" value="2"/>
</dbReference>
<dbReference type="InterPro" id="IPR027417">
    <property type="entry name" value="P-loop_NTPase"/>
</dbReference>
<dbReference type="Proteomes" id="UP000298340">
    <property type="component" value="Unassembled WGS sequence"/>
</dbReference>
<reference evidence="3 5" key="2">
    <citation type="journal article" date="2018" name="Syst. Appl. Microbiol.">
        <title>Flavobacterium circumlabens sp. nov. and Flavobacterium cupreum sp. nov., two psychrotrophic species isolated from Antarctic environmental samples.</title>
        <authorList>
            <person name="Kralova S."/>
            <person name="Busse H.J."/>
            <person name="Svec P."/>
            <person name="Maslanova I."/>
            <person name="Stankova E."/>
            <person name="Bartak M."/>
            <person name="Sedlacek I."/>
        </authorList>
    </citation>
    <scope>NUCLEOTIDE SEQUENCE [LARGE SCALE GENOMIC DNA]</scope>
    <source>
        <strain evidence="3 5">CCM 8828</strain>
    </source>
</reference>
<name>A0A4Y7U5K2_9FLAO</name>
<sequence>MNISLKLKNFKKISSQIELKDFDRVNYFVGKNGSGKSSILNALSFLNDETNATHFFKIDSVVNLQINEKEHKLVWINTNPNHVEKRASLNIELYVFDDNGNEKGANGIFRHKFNYDSVGKDQLNFINETANYLGFTPIKAERIIDNNDPWSDDVGKRVFKQDEVLLNLNFLSQGFKAFNDIRSIILNFTSNINTKQISNTDAIFVIIEEPENNLHPELQKKVPNYFDQILNEIPLEIRDKIFFFVSTHSPFLIGSSANYENQKVYLISDGSPMDLELKKTNISSGYNGIQCSWIVAQMLGSDITDFGYPENYCILEEYSLQLILEGLKSKKLIKNIQFVSASGAMRVVNFSETINEILNLNTLVKCNPYYFDKYQIIIDSLEEFAPKEKERIEKVKSNIGSRFIELKEHSLEDYYKNIDVEIYKNAIEEIATAKGREKGIPKSKYANQILNQINTKEEFSKLFNNELNFLLK</sequence>
<reference evidence="2" key="3">
    <citation type="submission" date="2019-03" db="EMBL/GenBank/DDBJ databases">
        <authorList>
            <person name="Whitman W."/>
            <person name="Huntemann M."/>
            <person name="Clum A."/>
            <person name="Pillay M."/>
            <person name="Palaniappan K."/>
            <person name="Varghese N."/>
            <person name="Mikhailova N."/>
            <person name="Stamatis D."/>
            <person name="Reddy T."/>
            <person name="Daum C."/>
            <person name="Shapiro N."/>
            <person name="Ivanova N."/>
            <person name="Kyrpides N."/>
            <person name="Woyke T."/>
        </authorList>
    </citation>
    <scope>NUCLEOTIDE SEQUENCE</scope>
    <source>
        <strain evidence="2">P5626</strain>
    </source>
</reference>
<dbReference type="RefSeq" id="WP_132038331.1">
    <property type="nucleotide sequence ID" value="NZ_QWDN01000017.1"/>
</dbReference>
<dbReference type="InterPro" id="IPR041685">
    <property type="entry name" value="AAA_GajA/Old/RecF-like"/>
</dbReference>
<organism evidence="3 5">
    <name type="scientific">Flavobacterium circumlabens</name>
    <dbReference type="NCBI Taxonomy" id="2133765"/>
    <lineage>
        <taxon>Bacteria</taxon>
        <taxon>Pseudomonadati</taxon>
        <taxon>Bacteroidota</taxon>
        <taxon>Flavobacteriia</taxon>
        <taxon>Flavobacteriales</taxon>
        <taxon>Flavobacteriaceae</taxon>
        <taxon>Flavobacterium</taxon>
    </lineage>
</organism>
<dbReference type="Gene3D" id="3.40.50.300">
    <property type="entry name" value="P-loop containing nucleotide triphosphate hydrolases"/>
    <property type="match status" value="1"/>
</dbReference>
<dbReference type="InterPro" id="IPR051396">
    <property type="entry name" value="Bact_Antivir_Def_Nuclease"/>
</dbReference>
<gene>
    <name evidence="3" type="ORF">D0809_24060</name>
    <name evidence="2" type="ORF">EV142_1184</name>
</gene>
<feature type="domain" description="Endonuclease GajA/Old nuclease/RecF-like AAA" evidence="1">
    <location>
        <begin position="183"/>
        <end position="253"/>
    </location>
</feature>
<feature type="domain" description="Endonuclease GajA/Old nuclease/RecF-like AAA" evidence="1">
    <location>
        <begin position="4"/>
        <end position="78"/>
    </location>
</feature>
<evidence type="ECO:0000313" key="2">
    <source>
        <dbReference type="EMBL" id="TCN50007.1"/>
    </source>
</evidence>
<reference evidence="2 4" key="1">
    <citation type="journal article" date="2015" name="Stand. Genomic Sci.">
        <title>Genomic Encyclopedia of Bacterial and Archaeal Type Strains, Phase III: the genomes of soil and plant-associated and newly described type strains.</title>
        <authorList>
            <person name="Whitman W.B."/>
            <person name="Woyke T."/>
            <person name="Klenk H.P."/>
            <person name="Zhou Y."/>
            <person name="Lilburn T.G."/>
            <person name="Beck B.J."/>
            <person name="De Vos P."/>
            <person name="Vandamme P."/>
            <person name="Eisen J.A."/>
            <person name="Garrity G."/>
            <person name="Hugenholtz P."/>
            <person name="Kyrpides N.C."/>
        </authorList>
    </citation>
    <scope>NUCLEOTIDE SEQUENCE [LARGE SCALE GENOMIC DNA]</scope>
    <source>
        <strain evidence="2 4">P5626</strain>
    </source>
</reference>
<dbReference type="SUPFAM" id="SSF52540">
    <property type="entry name" value="P-loop containing nucleoside triphosphate hydrolases"/>
    <property type="match status" value="1"/>
</dbReference>
<evidence type="ECO:0000313" key="4">
    <source>
        <dbReference type="Proteomes" id="UP000295270"/>
    </source>
</evidence>
<dbReference type="OrthoDB" id="9792800at2"/>
<comment type="caution">
    <text evidence="3">The sequence shown here is derived from an EMBL/GenBank/DDBJ whole genome shotgun (WGS) entry which is preliminary data.</text>
</comment>